<evidence type="ECO:0000313" key="1">
    <source>
        <dbReference type="EMBL" id="JAE35004.1"/>
    </source>
</evidence>
<proteinExistence type="predicted"/>
<name>A0A0A9HGR7_ARUDO</name>
<reference evidence="1" key="1">
    <citation type="submission" date="2014-09" db="EMBL/GenBank/DDBJ databases">
        <authorList>
            <person name="Magalhaes I.L.F."/>
            <person name="Oliveira U."/>
            <person name="Santos F.R."/>
            <person name="Vidigal T.H.D.A."/>
            <person name="Brescovit A.D."/>
            <person name="Santos A.J."/>
        </authorList>
    </citation>
    <scope>NUCLEOTIDE SEQUENCE</scope>
    <source>
        <tissue evidence="1">Shoot tissue taken approximately 20 cm above the soil surface</tissue>
    </source>
</reference>
<dbReference type="AlphaFoldDB" id="A0A0A9HGR7"/>
<protein>
    <submittedName>
        <fullName evidence="1">Uncharacterized protein</fullName>
    </submittedName>
</protein>
<sequence length="24" mass="2738">MTANPSKASDFCRISEKMSLRFMS</sequence>
<dbReference type="EMBL" id="GBRH01162892">
    <property type="protein sequence ID" value="JAE35004.1"/>
    <property type="molecule type" value="Transcribed_RNA"/>
</dbReference>
<organism evidence="1">
    <name type="scientific">Arundo donax</name>
    <name type="common">Giant reed</name>
    <name type="synonym">Donax arundinaceus</name>
    <dbReference type="NCBI Taxonomy" id="35708"/>
    <lineage>
        <taxon>Eukaryota</taxon>
        <taxon>Viridiplantae</taxon>
        <taxon>Streptophyta</taxon>
        <taxon>Embryophyta</taxon>
        <taxon>Tracheophyta</taxon>
        <taxon>Spermatophyta</taxon>
        <taxon>Magnoliopsida</taxon>
        <taxon>Liliopsida</taxon>
        <taxon>Poales</taxon>
        <taxon>Poaceae</taxon>
        <taxon>PACMAD clade</taxon>
        <taxon>Arundinoideae</taxon>
        <taxon>Arundineae</taxon>
        <taxon>Arundo</taxon>
    </lineage>
</organism>
<accession>A0A0A9HGR7</accession>
<reference evidence="1" key="2">
    <citation type="journal article" date="2015" name="Data Brief">
        <title>Shoot transcriptome of the giant reed, Arundo donax.</title>
        <authorList>
            <person name="Barrero R.A."/>
            <person name="Guerrero F.D."/>
            <person name="Moolhuijzen P."/>
            <person name="Goolsby J.A."/>
            <person name="Tidwell J."/>
            <person name="Bellgard S.E."/>
            <person name="Bellgard M.I."/>
        </authorList>
    </citation>
    <scope>NUCLEOTIDE SEQUENCE</scope>
    <source>
        <tissue evidence="1">Shoot tissue taken approximately 20 cm above the soil surface</tissue>
    </source>
</reference>